<feature type="compositionally biased region" description="Acidic residues" evidence="2">
    <location>
        <begin position="351"/>
        <end position="370"/>
    </location>
</feature>
<gene>
    <name evidence="3" type="ORF">QE152_g38428</name>
</gene>
<feature type="coiled-coil region" evidence="1">
    <location>
        <begin position="30"/>
        <end position="83"/>
    </location>
</feature>
<accession>A0AAW1HWP4</accession>
<dbReference type="EMBL" id="JASPKY010000828">
    <property type="protein sequence ID" value="KAK9681298.1"/>
    <property type="molecule type" value="Genomic_DNA"/>
</dbReference>
<evidence type="ECO:0000313" key="3">
    <source>
        <dbReference type="EMBL" id="KAK9681298.1"/>
    </source>
</evidence>
<evidence type="ECO:0000313" key="4">
    <source>
        <dbReference type="Proteomes" id="UP001458880"/>
    </source>
</evidence>
<keyword evidence="4" id="KW-1185">Reference proteome</keyword>
<reference evidence="3 4" key="1">
    <citation type="journal article" date="2024" name="BMC Genomics">
        <title>De novo assembly and annotation of Popillia japonica's genome with initial clues to its potential as an invasive pest.</title>
        <authorList>
            <person name="Cucini C."/>
            <person name="Boschi S."/>
            <person name="Funari R."/>
            <person name="Cardaioli E."/>
            <person name="Iannotti N."/>
            <person name="Marturano G."/>
            <person name="Paoli F."/>
            <person name="Bruttini M."/>
            <person name="Carapelli A."/>
            <person name="Frati F."/>
            <person name="Nardi F."/>
        </authorList>
    </citation>
    <scope>NUCLEOTIDE SEQUENCE [LARGE SCALE GENOMIC DNA]</scope>
    <source>
        <strain evidence="3">DMR45628</strain>
    </source>
</reference>
<evidence type="ECO:0000256" key="2">
    <source>
        <dbReference type="SAM" id="MobiDB-lite"/>
    </source>
</evidence>
<feature type="region of interest" description="Disordered" evidence="2">
    <location>
        <begin position="339"/>
        <end position="379"/>
    </location>
</feature>
<evidence type="ECO:0000256" key="1">
    <source>
        <dbReference type="SAM" id="Coils"/>
    </source>
</evidence>
<keyword evidence="1" id="KW-0175">Coiled coil</keyword>
<sequence>MINFLVCGVHAERELYKRKIIFSSDWECQYKKQLLVIKKLNRTVTKLERELAEIKSLLLKVRKDKIQNEVNTKDKKIAEYTSDRDSQGRCVSNIMRESMNNYDITCIFKPNANWEFVVDSIDCLAADYGKLRQYVIVWTGLNDASYNIEGALAGVSHTNVILVTALAGVSHTNVILVTVPFLHNRPVLNSFIANINNGLGSVTETCDHVLPHLKHIGKLKVVSAVSSFIESHLSEYKDHQAGKFINFQNLIFISTVTDNDDEKISLSRVEAPGNSRSNRLTDVRSTHAKGLDKQVAVEQIAITDVRSTHAKGLDKQVAVEQIAITGAVDYNSRVETTDGAGNLREFRTDSGEESGQEFSDDSTDESDDTVIEQSESNFM</sequence>
<name>A0AAW1HWP4_POPJA</name>
<proteinExistence type="predicted"/>
<dbReference type="Proteomes" id="UP001458880">
    <property type="component" value="Unassembled WGS sequence"/>
</dbReference>
<comment type="caution">
    <text evidence="3">The sequence shown here is derived from an EMBL/GenBank/DDBJ whole genome shotgun (WGS) entry which is preliminary data.</text>
</comment>
<organism evidence="3 4">
    <name type="scientific">Popillia japonica</name>
    <name type="common">Japanese beetle</name>
    <dbReference type="NCBI Taxonomy" id="7064"/>
    <lineage>
        <taxon>Eukaryota</taxon>
        <taxon>Metazoa</taxon>
        <taxon>Ecdysozoa</taxon>
        <taxon>Arthropoda</taxon>
        <taxon>Hexapoda</taxon>
        <taxon>Insecta</taxon>
        <taxon>Pterygota</taxon>
        <taxon>Neoptera</taxon>
        <taxon>Endopterygota</taxon>
        <taxon>Coleoptera</taxon>
        <taxon>Polyphaga</taxon>
        <taxon>Scarabaeiformia</taxon>
        <taxon>Scarabaeidae</taxon>
        <taxon>Rutelinae</taxon>
        <taxon>Popillia</taxon>
    </lineage>
</organism>
<protein>
    <submittedName>
        <fullName evidence="3">Uncharacterized protein</fullName>
    </submittedName>
</protein>
<dbReference type="AlphaFoldDB" id="A0AAW1HWP4"/>